<dbReference type="EMBL" id="JAYKYQ010000021">
    <property type="protein sequence ID" value="MEB3514692.1"/>
    <property type="molecule type" value="Genomic_DNA"/>
</dbReference>
<feature type="domain" description="AB hydrolase-1" evidence="1">
    <location>
        <begin position="4"/>
        <end position="211"/>
    </location>
</feature>
<dbReference type="Gene3D" id="3.40.50.1820">
    <property type="entry name" value="alpha/beta hydrolase"/>
    <property type="match status" value="1"/>
</dbReference>
<dbReference type="PANTHER" id="PTHR37017:SF11">
    <property type="entry name" value="ESTERASE_LIPASE_THIOESTERASE DOMAIN-CONTAINING PROTEIN"/>
    <property type="match status" value="1"/>
</dbReference>
<organism evidence="2 3">
    <name type="scientific">Nocardia implantans</name>
    <dbReference type="NCBI Taxonomy" id="3108168"/>
    <lineage>
        <taxon>Bacteria</taxon>
        <taxon>Bacillati</taxon>
        <taxon>Actinomycetota</taxon>
        <taxon>Actinomycetes</taxon>
        <taxon>Mycobacteriales</taxon>
        <taxon>Nocardiaceae</taxon>
        <taxon>Nocardia</taxon>
    </lineage>
</organism>
<reference evidence="2 3" key="1">
    <citation type="submission" date="2023-12" db="EMBL/GenBank/DDBJ databases">
        <title>novel species in genus Nocarida.</title>
        <authorList>
            <person name="Li Z."/>
        </authorList>
    </citation>
    <scope>NUCLEOTIDE SEQUENCE [LARGE SCALE GENOMIC DNA]</scope>
    <source>
        <strain evidence="2 3">CDC186</strain>
    </source>
</reference>
<dbReference type="Pfam" id="PF12697">
    <property type="entry name" value="Abhydrolase_6"/>
    <property type="match status" value="1"/>
</dbReference>
<evidence type="ECO:0000313" key="2">
    <source>
        <dbReference type="EMBL" id="MEB3514692.1"/>
    </source>
</evidence>
<evidence type="ECO:0000259" key="1">
    <source>
        <dbReference type="Pfam" id="PF12697"/>
    </source>
</evidence>
<dbReference type="RefSeq" id="WP_323124712.1">
    <property type="nucleotide sequence ID" value="NZ_JAYESH010000024.1"/>
</dbReference>
<dbReference type="InterPro" id="IPR029058">
    <property type="entry name" value="AB_hydrolase_fold"/>
</dbReference>
<keyword evidence="3" id="KW-1185">Reference proteome</keyword>
<gene>
    <name evidence="2" type="ORF">U3653_32115</name>
</gene>
<protein>
    <submittedName>
        <fullName evidence="2">Alpha/beta fold hydrolase</fullName>
    </submittedName>
</protein>
<dbReference type="SUPFAM" id="SSF53474">
    <property type="entry name" value="alpha/beta-Hydrolases"/>
    <property type="match status" value="1"/>
</dbReference>
<sequence>MTQIVLLHGSWLGSWAWSEVASRLAENGHPVLAPDFSSSGGMNTHRGELTGMIDSGEIETGAILVAHSYAGMPATAATVDRPGAIAKIIYLDAYVPRGEQCAFDILPDLRAAFEAMATEDGYVLPLPLTAFGISDPEMAAWIESKLRPWPLATHTETAPGVPESVETAFIQLAAGHFFDVLATELDDAGWTVERADLAHLAPLTHPAETAELLLQHCREVGTRHDFVTDRR</sequence>
<dbReference type="Proteomes" id="UP001348098">
    <property type="component" value="Unassembled WGS sequence"/>
</dbReference>
<dbReference type="GO" id="GO:0016787">
    <property type="term" value="F:hydrolase activity"/>
    <property type="evidence" value="ECO:0007669"/>
    <property type="project" value="UniProtKB-KW"/>
</dbReference>
<dbReference type="PANTHER" id="PTHR37017">
    <property type="entry name" value="AB HYDROLASE-1 DOMAIN-CONTAINING PROTEIN-RELATED"/>
    <property type="match status" value="1"/>
</dbReference>
<evidence type="ECO:0000313" key="3">
    <source>
        <dbReference type="Proteomes" id="UP001348098"/>
    </source>
</evidence>
<comment type="caution">
    <text evidence="2">The sequence shown here is derived from an EMBL/GenBank/DDBJ whole genome shotgun (WGS) entry which is preliminary data.</text>
</comment>
<dbReference type="InterPro" id="IPR052897">
    <property type="entry name" value="Sec-Metab_Biosynth_Hydrolase"/>
</dbReference>
<name>A0ABU6B4J8_9NOCA</name>
<keyword evidence="2" id="KW-0378">Hydrolase</keyword>
<dbReference type="InterPro" id="IPR000073">
    <property type="entry name" value="AB_hydrolase_1"/>
</dbReference>
<accession>A0ABU6B4J8</accession>
<proteinExistence type="predicted"/>